<evidence type="ECO:0000256" key="4">
    <source>
        <dbReference type="ARBA" id="ARBA00023136"/>
    </source>
</evidence>
<dbReference type="GO" id="GO:0016020">
    <property type="term" value="C:membrane"/>
    <property type="evidence" value="ECO:0007669"/>
    <property type="project" value="UniProtKB-SubCell"/>
</dbReference>
<feature type="transmembrane region" description="Helical" evidence="6">
    <location>
        <begin position="122"/>
        <end position="144"/>
    </location>
</feature>
<keyword evidence="2 6" id="KW-0812">Transmembrane</keyword>
<evidence type="ECO:0000256" key="2">
    <source>
        <dbReference type="ARBA" id="ARBA00022692"/>
    </source>
</evidence>
<evidence type="ECO:0000256" key="3">
    <source>
        <dbReference type="ARBA" id="ARBA00022989"/>
    </source>
</evidence>
<evidence type="ECO:0000256" key="1">
    <source>
        <dbReference type="ARBA" id="ARBA00004141"/>
    </source>
</evidence>
<evidence type="ECO:0000313" key="8">
    <source>
        <dbReference type="Proteomes" id="UP000284842"/>
    </source>
</evidence>
<keyword evidence="4 6" id="KW-0472">Membrane</keyword>
<feature type="region of interest" description="Disordered" evidence="5">
    <location>
        <begin position="367"/>
        <end position="392"/>
    </location>
</feature>
<reference evidence="7 8" key="1">
    <citation type="journal article" date="2018" name="Evol. Lett.">
        <title>Horizontal gene cluster transfer increased hallucinogenic mushroom diversity.</title>
        <authorList>
            <person name="Reynolds H.T."/>
            <person name="Vijayakumar V."/>
            <person name="Gluck-Thaler E."/>
            <person name="Korotkin H.B."/>
            <person name="Matheny P.B."/>
            <person name="Slot J.C."/>
        </authorList>
    </citation>
    <scope>NUCLEOTIDE SEQUENCE [LARGE SCALE GENOMIC DNA]</scope>
    <source>
        <strain evidence="7 8">2629</strain>
    </source>
</reference>
<dbReference type="Proteomes" id="UP000284842">
    <property type="component" value="Unassembled WGS sequence"/>
</dbReference>
<feature type="non-terminal residue" evidence="7">
    <location>
        <position position="392"/>
    </location>
</feature>
<feature type="transmembrane region" description="Helical" evidence="6">
    <location>
        <begin position="193"/>
        <end position="213"/>
    </location>
</feature>
<proteinExistence type="predicted"/>
<dbReference type="AlphaFoldDB" id="A0A409WIB6"/>
<protein>
    <recommendedName>
        <fullName evidence="9">Tetraspanin Tsp2</fullName>
    </recommendedName>
</protein>
<organism evidence="7 8">
    <name type="scientific">Panaeolus cyanescens</name>
    <dbReference type="NCBI Taxonomy" id="181874"/>
    <lineage>
        <taxon>Eukaryota</taxon>
        <taxon>Fungi</taxon>
        <taxon>Dikarya</taxon>
        <taxon>Basidiomycota</taxon>
        <taxon>Agaricomycotina</taxon>
        <taxon>Agaricomycetes</taxon>
        <taxon>Agaricomycetidae</taxon>
        <taxon>Agaricales</taxon>
        <taxon>Agaricineae</taxon>
        <taxon>Galeropsidaceae</taxon>
        <taxon>Panaeolus</taxon>
    </lineage>
</organism>
<comment type="caution">
    <text evidence="7">The sequence shown here is derived from an EMBL/GenBank/DDBJ whole genome shotgun (WGS) entry which is preliminary data.</text>
</comment>
<comment type="subcellular location">
    <subcellularLocation>
        <location evidence="1">Membrane</location>
        <topology evidence="1">Multi-pass membrane protein</topology>
    </subcellularLocation>
</comment>
<feature type="transmembrane region" description="Helical" evidence="6">
    <location>
        <begin position="164"/>
        <end position="186"/>
    </location>
</feature>
<dbReference type="Pfam" id="PF00335">
    <property type="entry name" value="Tetraspanin"/>
    <property type="match status" value="1"/>
</dbReference>
<accession>A0A409WIB6</accession>
<dbReference type="InParanoid" id="A0A409WIB6"/>
<gene>
    <name evidence="7" type="ORF">CVT24_006426</name>
</gene>
<dbReference type="STRING" id="181874.A0A409WIB6"/>
<dbReference type="EMBL" id="NHTK01005471">
    <property type="protein sequence ID" value="PPQ78235.1"/>
    <property type="molecule type" value="Genomic_DNA"/>
</dbReference>
<evidence type="ECO:0000256" key="6">
    <source>
        <dbReference type="SAM" id="Phobius"/>
    </source>
</evidence>
<evidence type="ECO:0000313" key="7">
    <source>
        <dbReference type="EMBL" id="PPQ78235.1"/>
    </source>
</evidence>
<evidence type="ECO:0008006" key="9">
    <source>
        <dbReference type="Google" id="ProtNLM"/>
    </source>
</evidence>
<keyword evidence="3 6" id="KW-1133">Transmembrane helix</keyword>
<dbReference type="OrthoDB" id="2156690at2759"/>
<sequence length="392" mass="43031">MLADISSSSTDFLNPPSAPFARTGSSGGLNLNLNGLSTPRDGVGSATGSNLSLSVNYLPSKFSSALMTPGTGARFRNKARSSGVDSDSAGVPKRGGGLEAFKSGESRMPQGRNRLRWNKFKWWLFFANTLLTLWSFVALVVALLTWFDVWENSDVIRTGNRPELILSTLAACIGLFTSVIGWSGILLNNRGFLAWYTFLTWITFAFLVVPGYITYKKRTFNLEGKINAQWSQALKSSGRLRIQNQLHCCGYFSPFIEATVSQTCYSRSLLPGCKLPYLQYERKVLGWWFRAVFITVPVQIFIMVTGLLCSNHITYRFGKGMMPEAYRLNMSTMAVIMDNYANQLAEQYGSDVAQEILKRSQSNLQLSDSGSGPFGGASTPTSAYGVRGAGAG</sequence>
<name>A0A409WIB6_9AGAR</name>
<keyword evidence="8" id="KW-1185">Reference proteome</keyword>
<evidence type="ECO:0000256" key="5">
    <source>
        <dbReference type="SAM" id="MobiDB-lite"/>
    </source>
</evidence>
<feature type="transmembrane region" description="Helical" evidence="6">
    <location>
        <begin position="287"/>
        <end position="309"/>
    </location>
</feature>
<dbReference type="InterPro" id="IPR018499">
    <property type="entry name" value="Tetraspanin/Peripherin"/>
</dbReference>